<accession>A0A448XA63</accession>
<evidence type="ECO:0000256" key="1">
    <source>
        <dbReference type="SAM" id="MobiDB-lite"/>
    </source>
</evidence>
<protein>
    <submittedName>
        <fullName evidence="2">Uncharacterized protein</fullName>
    </submittedName>
</protein>
<sequence length="112" mass="12718">MYPLEGQESKRHTLEDREATNDAKDWAGGQETVAKCTSRRFLEGNTDTEGVVSATNQPENRDDLCPIRRQLLWANIWSSPVIPKLCAAAKYCKSFNLRKCALLCRLIHHINC</sequence>
<dbReference type="EMBL" id="CAAALY010130420">
    <property type="protein sequence ID" value="VEL32111.1"/>
    <property type="molecule type" value="Genomic_DNA"/>
</dbReference>
<dbReference type="Proteomes" id="UP000784294">
    <property type="component" value="Unassembled WGS sequence"/>
</dbReference>
<name>A0A448XA63_9PLAT</name>
<feature type="region of interest" description="Disordered" evidence="1">
    <location>
        <begin position="1"/>
        <end position="24"/>
    </location>
</feature>
<organism evidence="2 3">
    <name type="scientific">Protopolystoma xenopodis</name>
    <dbReference type="NCBI Taxonomy" id="117903"/>
    <lineage>
        <taxon>Eukaryota</taxon>
        <taxon>Metazoa</taxon>
        <taxon>Spiralia</taxon>
        <taxon>Lophotrochozoa</taxon>
        <taxon>Platyhelminthes</taxon>
        <taxon>Monogenea</taxon>
        <taxon>Polyopisthocotylea</taxon>
        <taxon>Polystomatidea</taxon>
        <taxon>Polystomatidae</taxon>
        <taxon>Protopolystoma</taxon>
    </lineage>
</organism>
<keyword evidence="3" id="KW-1185">Reference proteome</keyword>
<evidence type="ECO:0000313" key="2">
    <source>
        <dbReference type="EMBL" id="VEL32111.1"/>
    </source>
</evidence>
<gene>
    <name evidence="2" type="ORF">PXEA_LOCUS25551</name>
</gene>
<feature type="compositionally biased region" description="Basic and acidic residues" evidence="1">
    <location>
        <begin position="7"/>
        <end position="24"/>
    </location>
</feature>
<dbReference type="AlphaFoldDB" id="A0A448XA63"/>
<reference evidence="2" key="1">
    <citation type="submission" date="2018-11" db="EMBL/GenBank/DDBJ databases">
        <authorList>
            <consortium name="Pathogen Informatics"/>
        </authorList>
    </citation>
    <scope>NUCLEOTIDE SEQUENCE</scope>
</reference>
<proteinExistence type="predicted"/>
<evidence type="ECO:0000313" key="3">
    <source>
        <dbReference type="Proteomes" id="UP000784294"/>
    </source>
</evidence>
<comment type="caution">
    <text evidence="2">The sequence shown here is derived from an EMBL/GenBank/DDBJ whole genome shotgun (WGS) entry which is preliminary data.</text>
</comment>